<dbReference type="Pfam" id="PF00892">
    <property type="entry name" value="EamA"/>
    <property type="match status" value="2"/>
</dbReference>
<evidence type="ECO:0000313" key="8">
    <source>
        <dbReference type="Proteomes" id="UP000240653"/>
    </source>
</evidence>
<feature type="transmembrane region" description="Helical" evidence="5">
    <location>
        <begin position="101"/>
        <end position="123"/>
    </location>
</feature>
<evidence type="ECO:0000256" key="3">
    <source>
        <dbReference type="ARBA" id="ARBA00022989"/>
    </source>
</evidence>
<feature type="transmembrane region" description="Helical" evidence="5">
    <location>
        <begin position="255"/>
        <end position="274"/>
    </location>
</feature>
<evidence type="ECO:0000256" key="4">
    <source>
        <dbReference type="ARBA" id="ARBA00023136"/>
    </source>
</evidence>
<feature type="transmembrane region" description="Helical" evidence="5">
    <location>
        <begin position="280"/>
        <end position="302"/>
    </location>
</feature>
<keyword evidence="3 5" id="KW-1133">Transmembrane helix</keyword>
<dbReference type="OrthoDB" id="9810556at2"/>
<evidence type="ECO:0000313" key="7">
    <source>
        <dbReference type="EMBL" id="PSJ63649.1"/>
    </source>
</evidence>
<dbReference type="Proteomes" id="UP000240653">
    <property type="component" value="Unassembled WGS sequence"/>
</dbReference>
<dbReference type="EMBL" id="PXYL01000001">
    <property type="protein sequence ID" value="PSJ63649.1"/>
    <property type="molecule type" value="Genomic_DNA"/>
</dbReference>
<dbReference type="InterPro" id="IPR037185">
    <property type="entry name" value="EmrE-like"/>
</dbReference>
<dbReference type="PANTHER" id="PTHR32322:SF9">
    <property type="entry name" value="AMINO-ACID METABOLITE EFFLUX PUMP-RELATED"/>
    <property type="match status" value="1"/>
</dbReference>
<keyword evidence="4 5" id="KW-0472">Membrane</keyword>
<dbReference type="SUPFAM" id="SSF103481">
    <property type="entry name" value="Multidrug resistance efflux transporter EmrE"/>
    <property type="match status" value="2"/>
</dbReference>
<comment type="subcellular location">
    <subcellularLocation>
        <location evidence="1">Membrane</location>
        <topology evidence="1">Multi-pass membrane protein</topology>
    </subcellularLocation>
</comment>
<dbReference type="InterPro" id="IPR050638">
    <property type="entry name" value="AA-Vitamin_Transporters"/>
</dbReference>
<dbReference type="GO" id="GO:0016020">
    <property type="term" value="C:membrane"/>
    <property type="evidence" value="ECO:0007669"/>
    <property type="project" value="UniProtKB-SubCell"/>
</dbReference>
<keyword evidence="8" id="KW-1185">Reference proteome</keyword>
<comment type="caution">
    <text evidence="7">The sequence shown here is derived from an EMBL/GenBank/DDBJ whole genome shotgun (WGS) entry which is preliminary data.</text>
</comment>
<feature type="transmembrane region" description="Helical" evidence="5">
    <location>
        <begin position="20"/>
        <end position="38"/>
    </location>
</feature>
<name>A0A2P7SMB6_9HYPH</name>
<feature type="transmembrane region" description="Helical" evidence="5">
    <location>
        <begin position="71"/>
        <end position="95"/>
    </location>
</feature>
<gene>
    <name evidence="7" type="ORF">C7I85_00490</name>
</gene>
<dbReference type="InterPro" id="IPR000620">
    <property type="entry name" value="EamA_dom"/>
</dbReference>
<sequence>MTTVAGTAQKTMGAKEWGQLLLLGAIWGGSFFFARIAVSEIQPLVLVLFRVAIAAIALQLYLAVRGPSFRLAFPYFGAFFGLALLNNVIPFSLIFLGQTELGAGMASVLNATTPFWTLLVANLLTDDEKLTPNKLAGIVLGIAGTAVMIGPSLLDAMGGPLWAKLALIGASLSYAFALIFARRFRALPPAVVATGQMTASTIIMIPIALLLYGPSGLFSASLPVWSAVLALALMSTAFAYILFFNLVAKAGATNASLVTLIVPVSATLLGIAFLGERLDMLEMLGMALIGFGLLTIDGRLLAGYRRKKGGSSPQFIHKS</sequence>
<protein>
    <submittedName>
        <fullName evidence="7">EamA family transporter</fullName>
    </submittedName>
</protein>
<feature type="domain" description="EamA" evidence="6">
    <location>
        <begin position="162"/>
        <end position="295"/>
    </location>
</feature>
<feature type="transmembrane region" description="Helical" evidence="5">
    <location>
        <begin position="160"/>
        <end position="181"/>
    </location>
</feature>
<reference evidence="7 8" key="1">
    <citation type="submission" date="2018-03" db="EMBL/GenBank/DDBJ databases">
        <title>The draft genome of Mesorhizobium soli JCM 19897.</title>
        <authorList>
            <person name="Li L."/>
            <person name="Liu L."/>
            <person name="Liang L."/>
            <person name="Wang T."/>
            <person name="Zhang X."/>
        </authorList>
    </citation>
    <scope>NUCLEOTIDE SEQUENCE [LARGE SCALE GENOMIC DNA]</scope>
    <source>
        <strain evidence="7 8">JCM 19897</strain>
    </source>
</reference>
<accession>A0A2P7SMB6</accession>
<evidence type="ECO:0000259" key="6">
    <source>
        <dbReference type="Pfam" id="PF00892"/>
    </source>
</evidence>
<evidence type="ECO:0000256" key="1">
    <source>
        <dbReference type="ARBA" id="ARBA00004141"/>
    </source>
</evidence>
<feature type="transmembrane region" description="Helical" evidence="5">
    <location>
        <begin position="135"/>
        <end position="154"/>
    </location>
</feature>
<proteinExistence type="predicted"/>
<evidence type="ECO:0000256" key="2">
    <source>
        <dbReference type="ARBA" id="ARBA00022692"/>
    </source>
</evidence>
<keyword evidence="2 5" id="KW-0812">Transmembrane</keyword>
<dbReference type="RefSeq" id="WP_106722000.1">
    <property type="nucleotide sequence ID" value="NZ_PXYL01000001.1"/>
</dbReference>
<evidence type="ECO:0000256" key="5">
    <source>
        <dbReference type="SAM" id="Phobius"/>
    </source>
</evidence>
<feature type="transmembrane region" description="Helical" evidence="5">
    <location>
        <begin position="190"/>
        <end position="212"/>
    </location>
</feature>
<feature type="domain" description="EamA" evidence="6">
    <location>
        <begin position="20"/>
        <end position="149"/>
    </location>
</feature>
<feature type="transmembrane region" description="Helical" evidence="5">
    <location>
        <begin position="44"/>
        <end position="64"/>
    </location>
</feature>
<dbReference type="PANTHER" id="PTHR32322">
    <property type="entry name" value="INNER MEMBRANE TRANSPORTER"/>
    <property type="match status" value="1"/>
</dbReference>
<organism evidence="7 8">
    <name type="scientific">Pseudaminobacter soli</name>
    <name type="common">ex Li et al. 2025</name>
    <dbReference type="NCBI Taxonomy" id="1295366"/>
    <lineage>
        <taxon>Bacteria</taxon>
        <taxon>Pseudomonadati</taxon>
        <taxon>Pseudomonadota</taxon>
        <taxon>Alphaproteobacteria</taxon>
        <taxon>Hyphomicrobiales</taxon>
        <taxon>Phyllobacteriaceae</taxon>
        <taxon>Pseudaminobacter</taxon>
    </lineage>
</organism>
<dbReference type="AlphaFoldDB" id="A0A2P7SMB6"/>
<feature type="transmembrane region" description="Helical" evidence="5">
    <location>
        <begin position="224"/>
        <end position="248"/>
    </location>
</feature>